<name>A0A4R2F4Y7_9BACT</name>
<sequence>MHEVIQGQKTCFWCLHDLIQGLKINFWCLNDLMQGLKKFWKGLNEVMQGFWKGNWGIFKLVEVPQNDKAKAMLEATSKVEVES</sequence>
<dbReference type="AlphaFoldDB" id="A0A4R2F4Y7"/>
<dbReference type="EMBL" id="SLWB01000002">
    <property type="protein sequence ID" value="TCN72219.1"/>
    <property type="molecule type" value="Genomic_DNA"/>
</dbReference>
<evidence type="ECO:0000313" key="1">
    <source>
        <dbReference type="EMBL" id="TCN72219.1"/>
    </source>
</evidence>
<protein>
    <submittedName>
        <fullName evidence="1">Uncharacterized protein</fullName>
    </submittedName>
</protein>
<evidence type="ECO:0000313" key="2">
    <source>
        <dbReference type="Proteomes" id="UP000294830"/>
    </source>
</evidence>
<reference evidence="1 2" key="1">
    <citation type="submission" date="2019-03" db="EMBL/GenBank/DDBJ databases">
        <title>Genomic Encyclopedia of Archaeal and Bacterial Type Strains, Phase II (KMG-II): from individual species to whole genera.</title>
        <authorList>
            <person name="Goeker M."/>
        </authorList>
    </citation>
    <scope>NUCLEOTIDE SEQUENCE [LARGE SCALE GENOMIC DNA]</scope>
    <source>
        <strain evidence="1 2">RL-C</strain>
    </source>
</reference>
<keyword evidence="2" id="KW-1185">Reference proteome</keyword>
<gene>
    <name evidence="1" type="ORF">CLV25_102182</name>
</gene>
<comment type="caution">
    <text evidence="1">The sequence shown here is derived from an EMBL/GenBank/DDBJ whole genome shotgun (WGS) entry which is preliminary data.</text>
</comment>
<accession>A0A4R2F4Y7</accession>
<organism evidence="1 2">
    <name type="scientific">Acetobacteroides hydrogenigenes</name>
    <dbReference type="NCBI Taxonomy" id="979970"/>
    <lineage>
        <taxon>Bacteria</taxon>
        <taxon>Pseudomonadati</taxon>
        <taxon>Bacteroidota</taxon>
        <taxon>Bacteroidia</taxon>
        <taxon>Bacteroidales</taxon>
        <taxon>Rikenellaceae</taxon>
        <taxon>Acetobacteroides</taxon>
    </lineage>
</organism>
<proteinExistence type="predicted"/>
<dbReference type="Proteomes" id="UP000294830">
    <property type="component" value="Unassembled WGS sequence"/>
</dbReference>